<gene>
    <name evidence="12" type="ORF">L798_15736</name>
</gene>
<dbReference type="Pfam" id="PF14555">
    <property type="entry name" value="UBA_4"/>
    <property type="match status" value="1"/>
</dbReference>
<keyword evidence="9" id="KW-0788">Thiol protease</keyword>
<dbReference type="PROSITE" id="PS50802">
    <property type="entry name" value="OTU"/>
    <property type="match status" value="1"/>
</dbReference>
<keyword evidence="10" id="KW-0862">Zinc</keyword>
<evidence type="ECO:0000256" key="4">
    <source>
        <dbReference type="ARBA" id="ARBA00022670"/>
    </source>
</evidence>
<evidence type="ECO:0000256" key="6">
    <source>
        <dbReference type="ARBA" id="ARBA00022771"/>
    </source>
</evidence>
<dbReference type="Gene3D" id="1.10.8.10">
    <property type="entry name" value="DNA helicase RuvA subunit, C-terminal domain"/>
    <property type="match status" value="1"/>
</dbReference>
<dbReference type="STRING" id="136037.A0A067QM92"/>
<dbReference type="PANTHER" id="PTHR13367:SF27">
    <property type="entry name" value="OTU DOMAIN-CONTAINING PROTEIN"/>
    <property type="match status" value="1"/>
</dbReference>
<dbReference type="eggNOG" id="KOG4345">
    <property type="taxonomic scope" value="Eukaryota"/>
</dbReference>
<evidence type="ECO:0000259" key="11">
    <source>
        <dbReference type="PROSITE" id="PS50802"/>
    </source>
</evidence>
<dbReference type="AlphaFoldDB" id="A0A067QM92"/>
<keyword evidence="7" id="KW-0833">Ubl conjugation pathway</keyword>
<dbReference type="SUPFAM" id="SSF46934">
    <property type="entry name" value="UBA-like"/>
    <property type="match status" value="1"/>
</dbReference>
<dbReference type="InterPro" id="IPR003323">
    <property type="entry name" value="OTU_dom"/>
</dbReference>
<accession>A0A067QM92</accession>
<dbReference type="GO" id="GO:0035871">
    <property type="term" value="P:protein K11-linked deubiquitination"/>
    <property type="evidence" value="ECO:0007669"/>
    <property type="project" value="TreeGrafter"/>
</dbReference>
<evidence type="ECO:0000256" key="2">
    <source>
        <dbReference type="ARBA" id="ARBA00005865"/>
    </source>
</evidence>
<dbReference type="GO" id="GO:0005737">
    <property type="term" value="C:cytoplasm"/>
    <property type="evidence" value="ECO:0007669"/>
    <property type="project" value="TreeGrafter"/>
</dbReference>
<feature type="domain" description="OTU" evidence="11">
    <location>
        <begin position="196"/>
        <end position="299"/>
    </location>
</feature>
<dbReference type="GO" id="GO:0071108">
    <property type="term" value="P:protein K48-linked deubiquitination"/>
    <property type="evidence" value="ECO:0007669"/>
    <property type="project" value="TreeGrafter"/>
</dbReference>
<evidence type="ECO:0000256" key="10">
    <source>
        <dbReference type="ARBA" id="ARBA00022833"/>
    </source>
</evidence>
<dbReference type="GO" id="GO:0008270">
    <property type="term" value="F:zinc ion binding"/>
    <property type="evidence" value="ECO:0007669"/>
    <property type="project" value="UniProtKB-KW"/>
</dbReference>
<name>A0A067QM92_ZOONE</name>
<sequence>MESNLVAEFIAKTGADSAVAYSYLQAKGWDLNLALQAYLYLSAESCGGGGSGGGGSSGVTKLYNSRWSAPLTEENGNLTNTHHSLSRPTLQKADAIDVVDIKKLTRGISRATDNVNLVSRARSDIALDFRENAVCSVNQFFIETPVYTFTLPDLTIYPEDFRGFLEKDLIEMSSLVSLEQSGRLNWWADSGACQRLWPLATTGDGNCLLHAASLGMWGFHDRLLTLRKALHGFMTGSECREALWRRWRWQQTRLNTEAGFVYSEDEWRTEWESIVNMASTEPRKQEGGRRRSMIFDRNA</sequence>
<evidence type="ECO:0000256" key="3">
    <source>
        <dbReference type="ARBA" id="ARBA00012759"/>
    </source>
</evidence>
<dbReference type="GO" id="GO:0071947">
    <property type="term" value="P:protein deubiquitination involved in ubiquitin-dependent protein catabolic process"/>
    <property type="evidence" value="ECO:0007669"/>
    <property type="project" value="TreeGrafter"/>
</dbReference>
<dbReference type="GO" id="GO:0005634">
    <property type="term" value="C:nucleus"/>
    <property type="evidence" value="ECO:0007669"/>
    <property type="project" value="TreeGrafter"/>
</dbReference>
<evidence type="ECO:0000256" key="9">
    <source>
        <dbReference type="ARBA" id="ARBA00022807"/>
    </source>
</evidence>
<dbReference type="InterPro" id="IPR051346">
    <property type="entry name" value="OTU_Deubiquitinase"/>
</dbReference>
<dbReference type="InParanoid" id="A0A067QM92"/>
<dbReference type="PANTHER" id="PTHR13367">
    <property type="entry name" value="UBIQUITIN THIOESTERASE"/>
    <property type="match status" value="1"/>
</dbReference>
<dbReference type="GO" id="GO:0004843">
    <property type="term" value="F:cysteine-type deubiquitinase activity"/>
    <property type="evidence" value="ECO:0007669"/>
    <property type="project" value="UniProtKB-EC"/>
</dbReference>
<keyword evidence="8" id="KW-0378">Hydrolase</keyword>
<proteinExistence type="inferred from homology"/>
<evidence type="ECO:0000256" key="7">
    <source>
        <dbReference type="ARBA" id="ARBA00022786"/>
    </source>
</evidence>
<evidence type="ECO:0000313" key="12">
    <source>
        <dbReference type="EMBL" id="KDR10236.1"/>
    </source>
</evidence>
<dbReference type="InterPro" id="IPR009060">
    <property type="entry name" value="UBA-like_sf"/>
</dbReference>
<evidence type="ECO:0000256" key="8">
    <source>
        <dbReference type="ARBA" id="ARBA00022801"/>
    </source>
</evidence>
<dbReference type="GO" id="GO:0070530">
    <property type="term" value="F:K63-linked polyubiquitin modification-dependent protein binding"/>
    <property type="evidence" value="ECO:0007669"/>
    <property type="project" value="TreeGrafter"/>
</dbReference>
<keyword evidence="5" id="KW-0479">Metal-binding</keyword>
<protein>
    <recommendedName>
        <fullName evidence="3">ubiquitinyl hydrolase 1</fullName>
        <ecNumber evidence="3">3.4.19.12</ecNumber>
    </recommendedName>
</protein>
<dbReference type="Proteomes" id="UP000027135">
    <property type="component" value="Unassembled WGS sequence"/>
</dbReference>
<keyword evidence="4" id="KW-0645">Protease</keyword>
<keyword evidence="6" id="KW-0863">Zinc-finger</keyword>
<dbReference type="EC" id="3.4.19.12" evidence="3"/>
<reference evidence="12 13" key="1">
    <citation type="journal article" date="2014" name="Nat. Commun.">
        <title>Molecular traces of alternative social organization in a termite genome.</title>
        <authorList>
            <person name="Terrapon N."/>
            <person name="Li C."/>
            <person name="Robertson H.M."/>
            <person name="Ji L."/>
            <person name="Meng X."/>
            <person name="Booth W."/>
            <person name="Chen Z."/>
            <person name="Childers C.P."/>
            <person name="Glastad K.M."/>
            <person name="Gokhale K."/>
            <person name="Gowin J."/>
            <person name="Gronenberg W."/>
            <person name="Hermansen R.A."/>
            <person name="Hu H."/>
            <person name="Hunt B.G."/>
            <person name="Huylmans A.K."/>
            <person name="Khalil S.M."/>
            <person name="Mitchell R.D."/>
            <person name="Munoz-Torres M.C."/>
            <person name="Mustard J.A."/>
            <person name="Pan H."/>
            <person name="Reese J.T."/>
            <person name="Scharf M.E."/>
            <person name="Sun F."/>
            <person name="Vogel H."/>
            <person name="Xiao J."/>
            <person name="Yang W."/>
            <person name="Yang Z."/>
            <person name="Yang Z."/>
            <person name="Zhou J."/>
            <person name="Zhu J."/>
            <person name="Brent C.S."/>
            <person name="Elsik C.G."/>
            <person name="Goodisman M.A."/>
            <person name="Liberles D.A."/>
            <person name="Roe R.M."/>
            <person name="Vargo E.L."/>
            <person name="Vilcinskas A."/>
            <person name="Wang J."/>
            <person name="Bornberg-Bauer E."/>
            <person name="Korb J."/>
            <person name="Zhang G."/>
            <person name="Liebig J."/>
        </authorList>
    </citation>
    <scope>NUCLEOTIDE SEQUENCE [LARGE SCALE GENOMIC DNA]</scope>
    <source>
        <tissue evidence="12">Whole organism</tissue>
    </source>
</reference>
<evidence type="ECO:0000256" key="1">
    <source>
        <dbReference type="ARBA" id="ARBA00000707"/>
    </source>
</evidence>
<dbReference type="EMBL" id="KK853179">
    <property type="protein sequence ID" value="KDR10236.1"/>
    <property type="molecule type" value="Genomic_DNA"/>
</dbReference>
<evidence type="ECO:0000313" key="13">
    <source>
        <dbReference type="Proteomes" id="UP000027135"/>
    </source>
</evidence>
<evidence type="ECO:0000256" key="5">
    <source>
        <dbReference type="ARBA" id="ARBA00022723"/>
    </source>
</evidence>
<keyword evidence="13" id="KW-1185">Reference proteome</keyword>
<organism evidence="12 13">
    <name type="scientific">Zootermopsis nevadensis</name>
    <name type="common">Dampwood termite</name>
    <dbReference type="NCBI Taxonomy" id="136037"/>
    <lineage>
        <taxon>Eukaryota</taxon>
        <taxon>Metazoa</taxon>
        <taxon>Ecdysozoa</taxon>
        <taxon>Arthropoda</taxon>
        <taxon>Hexapoda</taxon>
        <taxon>Insecta</taxon>
        <taxon>Pterygota</taxon>
        <taxon>Neoptera</taxon>
        <taxon>Polyneoptera</taxon>
        <taxon>Dictyoptera</taxon>
        <taxon>Blattodea</taxon>
        <taxon>Blattoidea</taxon>
        <taxon>Termitoidae</taxon>
        <taxon>Termopsidae</taxon>
        <taxon>Zootermopsis</taxon>
    </lineage>
</organism>
<comment type="catalytic activity">
    <reaction evidence="1">
        <text>Thiol-dependent hydrolysis of ester, thioester, amide, peptide and isopeptide bonds formed by the C-terminal Gly of ubiquitin (a 76-residue protein attached to proteins as an intracellular targeting signal).</text>
        <dbReference type="EC" id="3.4.19.12"/>
    </reaction>
</comment>
<dbReference type="CDD" id="cd14348">
    <property type="entry name" value="UBA_p47"/>
    <property type="match status" value="1"/>
</dbReference>
<comment type="similarity">
    <text evidence="2">Belongs to the peptidase C64 family.</text>
</comment>
<dbReference type="GO" id="GO:0070536">
    <property type="term" value="P:protein K63-linked deubiquitination"/>
    <property type="evidence" value="ECO:0007669"/>
    <property type="project" value="TreeGrafter"/>
</dbReference>